<dbReference type="PANTHER" id="PTHR42865">
    <property type="entry name" value="PROTON/GLUTAMATE-ASPARTATE SYMPORTER"/>
    <property type="match status" value="1"/>
</dbReference>
<comment type="catalytic activity">
    <reaction evidence="9">
        <text>L-serine(in) + Na(+)(in) = L-serine(out) + Na(+)(out)</text>
        <dbReference type="Rhea" id="RHEA:29575"/>
        <dbReference type="ChEBI" id="CHEBI:29101"/>
        <dbReference type="ChEBI" id="CHEBI:33384"/>
    </reaction>
</comment>
<evidence type="ECO:0000256" key="6">
    <source>
        <dbReference type="ARBA" id="ARBA00022970"/>
    </source>
</evidence>
<evidence type="ECO:0000313" key="11">
    <source>
        <dbReference type="Proteomes" id="UP000014585"/>
    </source>
</evidence>
<dbReference type="Proteomes" id="UP000014585">
    <property type="component" value="Unassembled WGS sequence"/>
</dbReference>
<dbReference type="InterPro" id="IPR036458">
    <property type="entry name" value="Na:dicarbo_symporter_sf"/>
</dbReference>
<feature type="transmembrane region" description="Helical" evidence="9">
    <location>
        <begin position="217"/>
        <end position="239"/>
    </location>
</feature>
<dbReference type="SUPFAM" id="SSF118215">
    <property type="entry name" value="Proton glutamate symport protein"/>
    <property type="match status" value="1"/>
</dbReference>
<keyword evidence="4 9" id="KW-0812">Transmembrane</keyword>
<evidence type="ECO:0000256" key="5">
    <source>
        <dbReference type="ARBA" id="ARBA00022847"/>
    </source>
</evidence>
<accession>S3K699</accession>
<dbReference type="GO" id="GO:0005886">
    <property type="term" value="C:plasma membrane"/>
    <property type="evidence" value="ECO:0007669"/>
    <property type="project" value="UniProtKB-SubCell"/>
</dbReference>
<dbReference type="AlphaFoldDB" id="S3K699"/>
<dbReference type="RefSeq" id="WP_016534678.1">
    <property type="nucleotide sequence ID" value="NZ_KE161030.1"/>
</dbReference>
<evidence type="ECO:0000313" key="10">
    <source>
        <dbReference type="EMBL" id="EPF20594.1"/>
    </source>
</evidence>
<feature type="transmembrane region" description="Helical" evidence="9">
    <location>
        <begin position="21"/>
        <end position="39"/>
    </location>
</feature>
<dbReference type="EMBL" id="ATDT01000003">
    <property type="protein sequence ID" value="EPF20594.1"/>
    <property type="molecule type" value="Genomic_DNA"/>
</dbReference>
<comment type="caution">
    <text evidence="10">The sequence shown here is derived from an EMBL/GenBank/DDBJ whole genome shotgun (WGS) entry which is preliminary data.</text>
</comment>
<evidence type="ECO:0000256" key="1">
    <source>
        <dbReference type="ARBA" id="ARBA00004141"/>
    </source>
</evidence>
<feature type="transmembrane region" description="Helical" evidence="9">
    <location>
        <begin position="289"/>
        <end position="314"/>
    </location>
</feature>
<dbReference type="NCBIfam" id="NF010151">
    <property type="entry name" value="PRK13628.1"/>
    <property type="match status" value="1"/>
</dbReference>
<dbReference type="STRING" id="566551.HMPREF0201_00325"/>
<comment type="subcellular location">
    <subcellularLocation>
        <location evidence="9">Cell membrane</location>
        <topology evidence="9">Multi-pass membrane protein</topology>
    </subcellularLocation>
    <subcellularLocation>
        <location evidence="1">Membrane</location>
        <topology evidence="1">Multi-pass membrane protein</topology>
    </subcellularLocation>
</comment>
<reference evidence="10 11" key="1">
    <citation type="submission" date="2013-04" db="EMBL/GenBank/DDBJ databases">
        <authorList>
            <person name="Weinstock G."/>
            <person name="Sodergren E."/>
            <person name="Lobos E.A."/>
            <person name="Fulton L."/>
            <person name="Fulton R."/>
            <person name="Courtney L."/>
            <person name="Fronick C."/>
            <person name="O'Laughlin M."/>
            <person name="Godfrey J."/>
            <person name="Wilson R.M."/>
            <person name="Miner T."/>
            <person name="Farmer C."/>
            <person name="Delehaunty K."/>
            <person name="Cordes M."/>
            <person name="Minx P."/>
            <person name="Tomlinson C."/>
            <person name="Chen J."/>
            <person name="Wollam A."/>
            <person name="Pepin K.H."/>
            <person name="Palsikar V.B."/>
            <person name="Zhang X."/>
            <person name="Suruliraj S."/>
            <person name="Perna N.T."/>
            <person name="Plunkett G."/>
            <person name="Warren W."/>
            <person name="Mitreva M."/>
            <person name="Mardis E.R."/>
            <person name="Wilson R.K."/>
        </authorList>
    </citation>
    <scope>NUCLEOTIDE SEQUENCE [LARGE SCALE GENOMIC DNA]</scope>
    <source>
        <strain evidence="10 11">DSM 4568</strain>
    </source>
</reference>
<feature type="transmembrane region" description="Helical" evidence="9">
    <location>
        <begin position="45"/>
        <end position="71"/>
    </location>
</feature>
<keyword evidence="2 9" id="KW-0813">Transport</keyword>
<evidence type="ECO:0000256" key="9">
    <source>
        <dbReference type="HAMAP-Rule" id="MF_01582"/>
    </source>
</evidence>
<keyword evidence="5 9" id="KW-0769">Symport</keyword>
<comment type="similarity">
    <text evidence="9">Belongs to the dicarboxylate/amino acid:cation symporter (DAACS) (TC 2.A.23) family.</text>
</comment>
<keyword evidence="3 9" id="KW-1003">Cell membrane</keyword>
<dbReference type="HAMAP" id="MF_01582">
    <property type="entry name" value="Ser_Thr_transp_SstT"/>
    <property type="match status" value="1"/>
</dbReference>
<feature type="transmembrane region" description="Helical" evidence="9">
    <location>
        <begin position="326"/>
        <end position="351"/>
    </location>
</feature>
<evidence type="ECO:0000256" key="7">
    <source>
        <dbReference type="ARBA" id="ARBA00022989"/>
    </source>
</evidence>
<dbReference type="PANTHER" id="PTHR42865:SF8">
    <property type="entry name" value="SERINE_THREONINE TRANSPORTER SSTT"/>
    <property type="match status" value="1"/>
</dbReference>
<comment type="catalytic activity">
    <reaction evidence="9">
        <text>L-threonine(in) + Na(+)(in) = L-threonine(out) + Na(+)(out)</text>
        <dbReference type="Rhea" id="RHEA:69999"/>
        <dbReference type="ChEBI" id="CHEBI:29101"/>
        <dbReference type="ChEBI" id="CHEBI:57926"/>
    </reaction>
</comment>
<keyword evidence="8 9" id="KW-0472">Membrane</keyword>
<organism evidence="10 11">
    <name type="scientific">Cedecea davisae DSM 4568</name>
    <dbReference type="NCBI Taxonomy" id="566551"/>
    <lineage>
        <taxon>Bacteria</taxon>
        <taxon>Pseudomonadati</taxon>
        <taxon>Pseudomonadota</taxon>
        <taxon>Gammaproteobacteria</taxon>
        <taxon>Enterobacterales</taxon>
        <taxon>Enterobacteriaceae</taxon>
        <taxon>Cedecea</taxon>
    </lineage>
</organism>
<protein>
    <recommendedName>
        <fullName evidence="9">Serine/threonine transporter SstT</fullName>
    </recommendedName>
    <alternativeName>
        <fullName evidence="9">Na(+)/serine-threonine symporter</fullName>
    </alternativeName>
</protein>
<dbReference type="FunFam" id="1.10.3860.10:FF:000003">
    <property type="entry name" value="Serine/threonine transporter sstT"/>
    <property type="match status" value="1"/>
</dbReference>
<evidence type="ECO:0000256" key="8">
    <source>
        <dbReference type="ARBA" id="ARBA00023136"/>
    </source>
</evidence>
<feature type="transmembrane region" description="Helical" evidence="9">
    <location>
        <begin position="143"/>
        <end position="162"/>
    </location>
</feature>
<dbReference type="GO" id="GO:0005295">
    <property type="term" value="F:neutral L-amino acid:sodium symporter activity"/>
    <property type="evidence" value="ECO:0007669"/>
    <property type="project" value="TreeGrafter"/>
</dbReference>
<dbReference type="GO" id="GO:0015826">
    <property type="term" value="P:threonine transport"/>
    <property type="evidence" value="ECO:0007669"/>
    <property type="project" value="InterPro"/>
</dbReference>
<keyword evidence="7 9" id="KW-1133">Transmembrane helix</keyword>
<dbReference type="PRINTS" id="PR00173">
    <property type="entry name" value="EDTRNSPORT"/>
</dbReference>
<dbReference type="OrthoDB" id="9768885at2"/>
<dbReference type="GO" id="GO:0032329">
    <property type="term" value="P:serine transport"/>
    <property type="evidence" value="ECO:0007669"/>
    <property type="project" value="InterPro"/>
</dbReference>
<keyword evidence="6 9" id="KW-0029">Amino-acid transport</keyword>
<gene>
    <name evidence="9" type="primary">sstT</name>
    <name evidence="10" type="ORF">HMPREF0201_00325</name>
</gene>
<dbReference type="InterPro" id="IPR001991">
    <property type="entry name" value="Na-dicarboxylate_symporter"/>
</dbReference>
<feature type="transmembrane region" description="Helical" evidence="9">
    <location>
        <begin position="83"/>
        <end position="106"/>
    </location>
</feature>
<proteinExistence type="inferred from homology"/>
<name>S3K699_9ENTR</name>
<feature type="transmembrane region" description="Helical" evidence="9">
    <location>
        <begin position="182"/>
        <end position="205"/>
    </location>
</feature>
<comment type="function">
    <text evidence="9">Involved in the import of serine and threonine into the cell, with the concomitant import of sodium (symport system).</text>
</comment>
<evidence type="ECO:0000256" key="2">
    <source>
        <dbReference type="ARBA" id="ARBA00022448"/>
    </source>
</evidence>
<dbReference type="PATRIC" id="fig|566551.4.peg.300"/>
<dbReference type="HOGENOM" id="CLU_044581_0_0_6"/>
<evidence type="ECO:0000256" key="3">
    <source>
        <dbReference type="ARBA" id="ARBA00022475"/>
    </source>
</evidence>
<dbReference type="Gene3D" id="1.10.3860.10">
    <property type="entry name" value="Sodium:dicarboxylate symporter"/>
    <property type="match status" value="1"/>
</dbReference>
<evidence type="ECO:0000256" key="4">
    <source>
        <dbReference type="ARBA" id="ARBA00022692"/>
    </source>
</evidence>
<dbReference type="Pfam" id="PF00375">
    <property type="entry name" value="SDF"/>
    <property type="match status" value="1"/>
</dbReference>
<sequence length="414" mass="42894">MDPQASGLLQRIARGSLVKQILIGLVLGIALALISEPAATATGLLGTLFVGALKAVAPVLVLTLVIASIANHQHGQKTNIRPILVLYLLGTFSAALTAVVVSFMFPSTLHLTTGATDITPPSGIVAVIHGLLMSIISNPIDALLNANYIGILVWAVGLGFALRHGNETTKNLVNDLSDAVTFIVKVVIRFAPIGIFGLVASTLATTGFSTLWSYAQLLLVLLGCMFGVALIINPLLVFITTRRNPYPLVLACLRESGVTAFFTRSSAANIPVNMSMCQKMNLDRDTYSVSIPLGATINMAGAAITITVLTLAAVHTLGVPVDLPTALLLSVVASLCACGASGVAGGSLLLIPLACGMFGIPNEIAMQVVAVGFIIGVLQDSCETALNSSTDVIFTAAVCQAEDARLAKSDPLRG</sequence>
<dbReference type="InterPro" id="IPR023025">
    <property type="entry name" value="Ser_Thr_transp_SstT"/>
</dbReference>